<comment type="caution">
    <text evidence="1">The sequence shown here is derived from an EMBL/GenBank/DDBJ whole genome shotgun (WGS) entry which is preliminary data.</text>
</comment>
<feature type="non-terminal residue" evidence="1">
    <location>
        <position position="61"/>
    </location>
</feature>
<organism evidence="1 2">
    <name type="scientific">Taxus chinensis</name>
    <name type="common">Chinese yew</name>
    <name type="synonym">Taxus wallichiana var. chinensis</name>
    <dbReference type="NCBI Taxonomy" id="29808"/>
    <lineage>
        <taxon>Eukaryota</taxon>
        <taxon>Viridiplantae</taxon>
        <taxon>Streptophyta</taxon>
        <taxon>Embryophyta</taxon>
        <taxon>Tracheophyta</taxon>
        <taxon>Spermatophyta</taxon>
        <taxon>Pinopsida</taxon>
        <taxon>Pinidae</taxon>
        <taxon>Conifers II</taxon>
        <taxon>Cupressales</taxon>
        <taxon>Taxaceae</taxon>
        <taxon>Taxus</taxon>
    </lineage>
</organism>
<protein>
    <submittedName>
        <fullName evidence="1">Uncharacterized protein</fullName>
    </submittedName>
</protein>
<dbReference type="AlphaFoldDB" id="A0AA38FFR6"/>
<sequence length="61" mass="6331">MIGVALKTSLEGEVTVGDTTIGQDELIGVDDVTRGDEMVGEEEPTDGDESCTMLDVTLGEG</sequence>
<accession>A0AA38FFR6</accession>
<reference evidence="1 2" key="1">
    <citation type="journal article" date="2021" name="Nat. Plants">
        <title>The Taxus genome provides insights into paclitaxel biosynthesis.</title>
        <authorList>
            <person name="Xiong X."/>
            <person name="Gou J."/>
            <person name="Liao Q."/>
            <person name="Li Y."/>
            <person name="Zhou Q."/>
            <person name="Bi G."/>
            <person name="Li C."/>
            <person name="Du R."/>
            <person name="Wang X."/>
            <person name="Sun T."/>
            <person name="Guo L."/>
            <person name="Liang H."/>
            <person name="Lu P."/>
            <person name="Wu Y."/>
            <person name="Zhang Z."/>
            <person name="Ro D.K."/>
            <person name="Shang Y."/>
            <person name="Huang S."/>
            <person name="Yan J."/>
        </authorList>
    </citation>
    <scope>NUCLEOTIDE SEQUENCE [LARGE SCALE GENOMIC DNA]</scope>
    <source>
        <strain evidence="1">Ta-2019</strain>
    </source>
</reference>
<keyword evidence="2" id="KW-1185">Reference proteome</keyword>
<evidence type="ECO:0000313" key="1">
    <source>
        <dbReference type="EMBL" id="KAH9304569.1"/>
    </source>
</evidence>
<dbReference type="Proteomes" id="UP000824469">
    <property type="component" value="Unassembled WGS sequence"/>
</dbReference>
<dbReference type="EMBL" id="JAHRHJ020000008">
    <property type="protein sequence ID" value="KAH9304569.1"/>
    <property type="molecule type" value="Genomic_DNA"/>
</dbReference>
<name>A0AA38FFR6_TAXCH</name>
<gene>
    <name evidence="1" type="ORF">KI387_008973</name>
</gene>
<evidence type="ECO:0000313" key="2">
    <source>
        <dbReference type="Proteomes" id="UP000824469"/>
    </source>
</evidence>
<proteinExistence type="predicted"/>